<feature type="domain" description="RNA polymerase sigma-70 region 2" evidence="6">
    <location>
        <begin position="21"/>
        <end position="88"/>
    </location>
</feature>
<dbReference type="InterPro" id="IPR036388">
    <property type="entry name" value="WH-like_DNA-bd_sf"/>
</dbReference>
<protein>
    <submittedName>
        <fullName evidence="8">RNA polymerase sigma-E factor</fullName>
    </submittedName>
</protein>
<feature type="domain" description="RNA polymerase sigma-70 region 4" evidence="7">
    <location>
        <begin position="121"/>
        <end position="170"/>
    </location>
</feature>
<dbReference type="InterPro" id="IPR013325">
    <property type="entry name" value="RNA_pol_sigma_r2"/>
</dbReference>
<evidence type="ECO:0000256" key="1">
    <source>
        <dbReference type="ARBA" id="ARBA00010641"/>
    </source>
</evidence>
<dbReference type="NCBIfam" id="TIGR02937">
    <property type="entry name" value="sigma70-ECF"/>
    <property type="match status" value="1"/>
</dbReference>
<name>A0ABX2EW52_9PSEU</name>
<gene>
    <name evidence="8" type="ORF">GC106_4660</name>
</gene>
<comment type="similarity">
    <text evidence="1">Belongs to the sigma-70 factor family. ECF subfamily.</text>
</comment>
<sequence>MALAALVDDAARGRGEAWTTLVQRYRPLVAAICRNLGITGVDAEDVAGTLWLRLVANVTSIRDPEALPGWIVTTTRRECLHLLRDRARHVAQETEDLPDPAGQGPDSRLLVDERLAALRAAIDGLSDRDRRLLTLLFADPPLPYSEISARLGMPVGAIGPTRQRCLARVRSNPAIAALLVNECHASQRQHEPV</sequence>
<dbReference type="PANTHER" id="PTHR43133">
    <property type="entry name" value="RNA POLYMERASE ECF-TYPE SIGMA FACTO"/>
    <property type="match status" value="1"/>
</dbReference>
<evidence type="ECO:0000313" key="9">
    <source>
        <dbReference type="Proteomes" id="UP000763557"/>
    </source>
</evidence>
<keyword evidence="4" id="KW-0238">DNA-binding</keyword>
<dbReference type="Gene3D" id="1.10.1740.10">
    <property type="match status" value="1"/>
</dbReference>
<dbReference type="Gene3D" id="1.10.10.10">
    <property type="entry name" value="Winged helix-like DNA-binding domain superfamily/Winged helix DNA-binding domain"/>
    <property type="match status" value="1"/>
</dbReference>
<dbReference type="InterPro" id="IPR014284">
    <property type="entry name" value="RNA_pol_sigma-70_dom"/>
</dbReference>
<keyword evidence="3" id="KW-0731">Sigma factor</keyword>
<reference evidence="8 9" key="1">
    <citation type="submission" date="2020-01" db="EMBL/GenBank/DDBJ databases">
        <title>Kibdelosporangium persica a novel Actinomycetes from a hot desert in Iran.</title>
        <authorList>
            <person name="Safaei N."/>
            <person name="Zaburannyi N."/>
            <person name="Mueller R."/>
            <person name="Wink J."/>
        </authorList>
    </citation>
    <scope>NUCLEOTIDE SEQUENCE [LARGE SCALE GENOMIC DNA]</scope>
    <source>
        <strain evidence="8 9">4NS15</strain>
    </source>
</reference>
<dbReference type="SUPFAM" id="SSF88659">
    <property type="entry name" value="Sigma3 and sigma4 domains of RNA polymerase sigma factors"/>
    <property type="match status" value="1"/>
</dbReference>
<evidence type="ECO:0000256" key="2">
    <source>
        <dbReference type="ARBA" id="ARBA00023015"/>
    </source>
</evidence>
<dbReference type="Pfam" id="PF04542">
    <property type="entry name" value="Sigma70_r2"/>
    <property type="match status" value="1"/>
</dbReference>
<dbReference type="InterPro" id="IPR039425">
    <property type="entry name" value="RNA_pol_sigma-70-like"/>
</dbReference>
<evidence type="ECO:0000259" key="6">
    <source>
        <dbReference type="Pfam" id="PF04542"/>
    </source>
</evidence>
<evidence type="ECO:0000256" key="3">
    <source>
        <dbReference type="ARBA" id="ARBA00023082"/>
    </source>
</evidence>
<dbReference type="PANTHER" id="PTHR43133:SF8">
    <property type="entry name" value="RNA POLYMERASE SIGMA FACTOR HI_1459-RELATED"/>
    <property type="match status" value="1"/>
</dbReference>
<dbReference type="InterPro" id="IPR013324">
    <property type="entry name" value="RNA_pol_sigma_r3/r4-like"/>
</dbReference>
<dbReference type="InterPro" id="IPR007627">
    <property type="entry name" value="RNA_pol_sigma70_r2"/>
</dbReference>
<proteinExistence type="inferred from homology"/>
<dbReference type="Pfam" id="PF04545">
    <property type="entry name" value="Sigma70_r4"/>
    <property type="match status" value="1"/>
</dbReference>
<accession>A0ABX2EW52</accession>
<evidence type="ECO:0000259" key="7">
    <source>
        <dbReference type="Pfam" id="PF04545"/>
    </source>
</evidence>
<evidence type="ECO:0000256" key="4">
    <source>
        <dbReference type="ARBA" id="ARBA00023125"/>
    </source>
</evidence>
<keyword evidence="9" id="KW-1185">Reference proteome</keyword>
<comment type="caution">
    <text evidence="8">The sequence shown here is derived from an EMBL/GenBank/DDBJ whole genome shotgun (WGS) entry which is preliminary data.</text>
</comment>
<keyword evidence="5" id="KW-0804">Transcription</keyword>
<dbReference type="SUPFAM" id="SSF88946">
    <property type="entry name" value="Sigma2 domain of RNA polymerase sigma factors"/>
    <property type="match status" value="1"/>
</dbReference>
<organism evidence="8 9">
    <name type="scientific">Kibdelosporangium persicum</name>
    <dbReference type="NCBI Taxonomy" id="2698649"/>
    <lineage>
        <taxon>Bacteria</taxon>
        <taxon>Bacillati</taxon>
        <taxon>Actinomycetota</taxon>
        <taxon>Actinomycetes</taxon>
        <taxon>Pseudonocardiales</taxon>
        <taxon>Pseudonocardiaceae</taxon>
        <taxon>Kibdelosporangium</taxon>
    </lineage>
</organism>
<keyword evidence="2" id="KW-0805">Transcription regulation</keyword>
<evidence type="ECO:0000256" key="5">
    <source>
        <dbReference type="ARBA" id="ARBA00023163"/>
    </source>
</evidence>
<dbReference type="Proteomes" id="UP000763557">
    <property type="component" value="Unassembled WGS sequence"/>
</dbReference>
<dbReference type="EMBL" id="JAAATY010000001">
    <property type="protein sequence ID" value="NRN63265.1"/>
    <property type="molecule type" value="Genomic_DNA"/>
</dbReference>
<evidence type="ECO:0000313" key="8">
    <source>
        <dbReference type="EMBL" id="NRN63265.1"/>
    </source>
</evidence>
<dbReference type="RefSeq" id="WP_173123806.1">
    <property type="nucleotide sequence ID" value="NZ_CBCSGW010000033.1"/>
</dbReference>
<dbReference type="InterPro" id="IPR007630">
    <property type="entry name" value="RNA_pol_sigma70_r4"/>
</dbReference>